<dbReference type="NCBIfam" id="NF002897">
    <property type="entry name" value="PRK03430.1"/>
    <property type="match status" value="1"/>
</dbReference>
<evidence type="ECO:0000313" key="3">
    <source>
        <dbReference type="Proteomes" id="UP000243073"/>
    </source>
</evidence>
<proteinExistence type="inferred from homology"/>
<evidence type="ECO:0000256" key="1">
    <source>
        <dbReference type="HAMAP-Rule" id="MF_00598"/>
    </source>
</evidence>
<dbReference type="PANTHER" id="PTHR38692:SF1">
    <property type="entry name" value="PROTEIN SMG"/>
    <property type="match status" value="1"/>
</dbReference>
<dbReference type="HAMAP" id="MF_00598">
    <property type="entry name" value="Smg"/>
    <property type="match status" value="1"/>
</dbReference>
<comment type="caution">
    <text evidence="2">The sequence shown here is derived from an EMBL/GenBank/DDBJ whole genome shotgun (WGS) entry which is preliminary data.</text>
</comment>
<gene>
    <name evidence="1" type="primary">smg</name>
    <name evidence="2" type="ORF">BFR47_12745</name>
</gene>
<dbReference type="RefSeq" id="WP_071472376.1">
    <property type="nucleotide sequence ID" value="NZ_MDKE01000014.1"/>
</dbReference>
<keyword evidence="3" id="KW-1185">Reference proteome</keyword>
<dbReference type="PANTHER" id="PTHR38692">
    <property type="entry name" value="PROTEIN SMG"/>
    <property type="match status" value="1"/>
</dbReference>
<evidence type="ECO:0000313" key="2">
    <source>
        <dbReference type="EMBL" id="OIN11032.1"/>
    </source>
</evidence>
<organism evidence="2 3">
    <name type="scientific">Oceanisphaera psychrotolerans</name>
    <dbReference type="NCBI Taxonomy" id="1414654"/>
    <lineage>
        <taxon>Bacteria</taxon>
        <taxon>Pseudomonadati</taxon>
        <taxon>Pseudomonadota</taxon>
        <taxon>Gammaproteobacteria</taxon>
        <taxon>Aeromonadales</taxon>
        <taxon>Aeromonadaceae</taxon>
        <taxon>Oceanisphaera</taxon>
    </lineage>
</organism>
<dbReference type="Proteomes" id="UP000243073">
    <property type="component" value="Unassembled WGS sequence"/>
</dbReference>
<accession>A0A1J4QHP6</accession>
<protein>
    <recommendedName>
        <fullName evidence="1">Protein Smg homolog</fullName>
    </recommendedName>
</protein>
<dbReference type="STRING" id="1414654.BFR47_12745"/>
<name>A0A1J4QHP6_9GAMM</name>
<dbReference type="OrthoDB" id="9788984at2"/>
<comment type="similarity">
    <text evidence="1">Belongs to the Smg family.</text>
</comment>
<dbReference type="Pfam" id="PF04361">
    <property type="entry name" value="DUF494"/>
    <property type="match status" value="1"/>
</dbReference>
<dbReference type="InterPro" id="IPR007456">
    <property type="entry name" value="Smg"/>
</dbReference>
<reference evidence="2 3" key="1">
    <citation type="submission" date="2016-07" db="EMBL/GenBank/DDBJ databases">
        <title>Draft Genome Sequence of Oceanisphaera psychrotolerans, isolated from coastal sediment samples.</title>
        <authorList>
            <person name="Zhuo S."/>
            <person name="Ruan Z."/>
        </authorList>
    </citation>
    <scope>NUCLEOTIDE SEQUENCE [LARGE SCALE GENOMIC DNA]</scope>
    <source>
        <strain evidence="2 3">LAM-WHM-ZC</strain>
    </source>
</reference>
<dbReference type="EMBL" id="MDKE01000014">
    <property type="protein sequence ID" value="OIN11032.1"/>
    <property type="molecule type" value="Genomic_DNA"/>
</dbReference>
<sequence length="157" mass="18194">MFDVLMYLFETYIHTDVDAMVEQDALADELTQAGFHKEEILKALAWLERLAELQEAEAAPMWARSAPDSFRIYTQEELYKIDAEGRGFLLFLEQIKVLNAETREIVIDRLMELDPPEIELDDLKWVVLMVLFNVPGSESAYQQLEELIFEQPEGAVH</sequence>
<dbReference type="AlphaFoldDB" id="A0A1J4QHP6"/>